<feature type="zinc finger region" description="dksA C4-type" evidence="4">
    <location>
        <begin position="83"/>
        <end position="107"/>
    </location>
</feature>
<dbReference type="PROSITE" id="PS01102">
    <property type="entry name" value="ZF_DKSA_1"/>
    <property type="match status" value="1"/>
</dbReference>
<dbReference type="GO" id="GO:0008270">
    <property type="term" value="F:zinc ion binding"/>
    <property type="evidence" value="ECO:0007669"/>
    <property type="project" value="UniProtKB-KW"/>
</dbReference>
<evidence type="ECO:0000256" key="1">
    <source>
        <dbReference type="ARBA" id="ARBA00022723"/>
    </source>
</evidence>
<evidence type="ECO:0000256" key="5">
    <source>
        <dbReference type="SAM" id="MobiDB-lite"/>
    </source>
</evidence>
<dbReference type="PROSITE" id="PS51128">
    <property type="entry name" value="ZF_DKSA_2"/>
    <property type="match status" value="1"/>
</dbReference>
<dbReference type="Gene3D" id="1.20.120.910">
    <property type="entry name" value="DksA, coiled-coil domain"/>
    <property type="match status" value="1"/>
</dbReference>
<gene>
    <name evidence="7" type="ORF">A2172_01980</name>
</gene>
<accession>A0A1G1W643</accession>
<evidence type="ECO:0000259" key="6">
    <source>
        <dbReference type="Pfam" id="PF01258"/>
    </source>
</evidence>
<dbReference type="STRING" id="1802593.A2172_01980"/>
<dbReference type="EMBL" id="MHCP01000028">
    <property type="protein sequence ID" value="OGY23128.1"/>
    <property type="molecule type" value="Genomic_DNA"/>
</dbReference>
<evidence type="ECO:0000256" key="3">
    <source>
        <dbReference type="ARBA" id="ARBA00022833"/>
    </source>
</evidence>
<evidence type="ECO:0000256" key="2">
    <source>
        <dbReference type="ARBA" id="ARBA00022771"/>
    </source>
</evidence>
<evidence type="ECO:0000256" key="4">
    <source>
        <dbReference type="PROSITE-ProRule" id="PRU00510"/>
    </source>
</evidence>
<keyword evidence="2" id="KW-0863">Zinc-finger</keyword>
<evidence type="ECO:0000313" key="8">
    <source>
        <dbReference type="Proteomes" id="UP000176631"/>
    </source>
</evidence>
<keyword evidence="1" id="KW-0479">Metal-binding</keyword>
<keyword evidence="3" id="KW-0862">Zinc</keyword>
<dbReference type="PANTHER" id="PTHR33823">
    <property type="entry name" value="RNA POLYMERASE-BINDING TRANSCRIPTION FACTOR DKSA-RELATED"/>
    <property type="match status" value="1"/>
</dbReference>
<feature type="domain" description="Zinc finger DksA/TraR C4-type" evidence="6">
    <location>
        <begin position="78"/>
        <end position="108"/>
    </location>
</feature>
<feature type="region of interest" description="Disordered" evidence="5">
    <location>
        <begin position="28"/>
        <end position="49"/>
    </location>
</feature>
<dbReference type="AlphaFoldDB" id="A0A1G1W643"/>
<dbReference type="Proteomes" id="UP000176631">
    <property type="component" value="Unassembled WGS sequence"/>
</dbReference>
<feature type="compositionally biased region" description="Basic and acidic residues" evidence="5">
    <location>
        <begin position="28"/>
        <end position="37"/>
    </location>
</feature>
<sequence length="113" mass="12990">MEITKLEKELLSEKENLENQLSAYKREDPYASFDREPSAAVEDSVTETEGHDRIMATRLELKQRLLEVSAALNKIESGKFGFCEKCGQKIRTERLEVLPTARFCLECKGNLRH</sequence>
<dbReference type="InterPro" id="IPR020458">
    <property type="entry name" value="Znf_DskA_TraR_CS"/>
</dbReference>
<proteinExistence type="predicted"/>
<dbReference type="InterPro" id="IPR000962">
    <property type="entry name" value="Znf_DskA_TraR"/>
</dbReference>
<protein>
    <recommendedName>
        <fullName evidence="6">Zinc finger DksA/TraR C4-type domain-containing protein</fullName>
    </recommendedName>
</protein>
<dbReference type="SUPFAM" id="SSF57716">
    <property type="entry name" value="Glucocorticoid receptor-like (DNA-binding domain)"/>
    <property type="match status" value="1"/>
</dbReference>
<organism evidence="7 8">
    <name type="scientific">Candidatus Woykebacteria bacterium RBG_13_40_15</name>
    <dbReference type="NCBI Taxonomy" id="1802593"/>
    <lineage>
        <taxon>Bacteria</taxon>
        <taxon>Candidatus Woykeibacteriota</taxon>
    </lineage>
</organism>
<comment type="caution">
    <text evidence="7">The sequence shown here is derived from an EMBL/GenBank/DDBJ whole genome shotgun (WGS) entry which is preliminary data.</text>
</comment>
<name>A0A1G1W643_9BACT</name>
<evidence type="ECO:0000313" key="7">
    <source>
        <dbReference type="EMBL" id="OGY23128.1"/>
    </source>
</evidence>
<reference evidence="7 8" key="1">
    <citation type="journal article" date="2016" name="Nat. Commun.">
        <title>Thousands of microbial genomes shed light on interconnected biogeochemical processes in an aquifer system.</title>
        <authorList>
            <person name="Anantharaman K."/>
            <person name="Brown C.T."/>
            <person name="Hug L.A."/>
            <person name="Sharon I."/>
            <person name="Castelle C.J."/>
            <person name="Probst A.J."/>
            <person name="Thomas B.C."/>
            <person name="Singh A."/>
            <person name="Wilkins M.J."/>
            <person name="Karaoz U."/>
            <person name="Brodie E.L."/>
            <person name="Williams K.H."/>
            <person name="Hubbard S.S."/>
            <person name="Banfield J.F."/>
        </authorList>
    </citation>
    <scope>NUCLEOTIDE SEQUENCE [LARGE SCALE GENOMIC DNA]</scope>
</reference>
<dbReference type="Pfam" id="PF01258">
    <property type="entry name" value="zf-dskA_traR"/>
    <property type="match status" value="1"/>
</dbReference>
<dbReference type="PANTHER" id="PTHR33823:SF4">
    <property type="entry name" value="GENERAL STRESS PROTEIN 16O"/>
    <property type="match status" value="1"/>
</dbReference>